<evidence type="ECO:0000256" key="3">
    <source>
        <dbReference type="ARBA" id="ARBA00022694"/>
    </source>
</evidence>
<comment type="function">
    <text evidence="5">Responsible for synthesis of pseudouridine from uracil-55 in the psi GC loop of transfer RNAs.</text>
</comment>
<dbReference type="InterPro" id="IPR032819">
    <property type="entry name" value="TruB_C"/>
</dbReference>
<evidence type="ECO:0000313" key="9">
    <source>
        <dbReference type="Proteomes" id="UP000824105"/>
    </source>
</evidence>
<evidence type="ECO:0000259" key="7">
    <source>
        <dbReference type="Pfam" id="PF16198"/>
    </source>
</evidence>
<dbReference type="HAMAP" id="MF_01080">
    <property type="entry name" value="TruB_bact"/>
    <property type="match status" value="1"/>
</dbReference>
<dbReference type="InterPro" id="IPR014780">
    <property type="entry name" value="tRNA_psdUridine_synth_TruB"/>
</dbReference>
<sequence length="297" mass="31728">MHTPNGILPVDKPAGWTSFDVLARLRGALGTRKLGHAGTLDPMATGVLAVFIGRATAAADRQLDHDKTYEATLRLGLRTDTGDVTGAVLETAPVTAGEAELRAVLPRFTGPQMQLPPMYSAVKVNGQPLYKAARKGQTVERAPRPITVYSIEYLGSPAPGDHTLRVACSKGTYIRVLAEDIGRALGVPATLAALRRTRAGVFDLSQCHTLPEILEAAASGALETNGWVLPVEHVFAPLPALQVNDGVRAHLFNGCPTSRFAAAEGRYRVYDAQNTFLGLAVVEGGVLRVEKLFCERN</sequence>
<keyword evidence="4 5" id="KW-0413">Isomerase</keyword>
<evidence type="ECO:0000256" key="1">
    <source>
        <dbReference type="ARBA" id="ARBA00000385"/>
    </source>
</evidence>
<protein>
    <recommendedName>
        <fullName evidence="5">tRNA pseudouridine synthase B</fullName>
        <ecNumber evidence="5">5.4.99.25</ecNumber>
    </recommendedName>
    <alternativeName>
        <fullName evidence="5">tRNA pseudouridine(55) synthase</fullName>
        <shortName evidence="5">Psi55 synthase</shortName>
    </alternativeName>
    <alternativeName>
        <fullName evidence="5">tRNA pseudouridylate synthase</fullName>
    </alternativeName>
    <alternativeName>
        <fullName evidence="5">tRNA-uridine isomerase</fullName>
    </alternativeName>
</protein>
<evidence type="ECO:0000313" key="8">
    <source>
        <dbReference type="EMBL" id="HIZ62025.1"/>
    </source>
</evidence>
<dbReference type="PANTHER" id="PTHR13767">
    <property type="entry name" value="TRNA-PSEUDOURIDINE SYNTHASE"/>
    <property type="match status" value="1"/>
</dbReference>
<dbReference type="Pfam" id="PF16198">
    <property type="entry name" value="TruB_C_2"/>
    <property type="match status" value="1"/>
</dbReference>
<dbReference type="Gene3D" id="3.30.2350.10">
    <property type="entry name" value="Pseudouridine synthase"/>
    <property type="match status" value="1"/>
</dbReference>
<comment type="catalytic activity">
    <reaction evidence="1 5">
        <text>uridine(55) in tRNA = pseudouridine(55) in tRNA</text>
        <dbReference type="Rhea" id="RHEA:42532"/>
        <dbReference type="Rhea" id="RHEA-COMP:10101"/>
        <dbReference type="Rhea" id="RHEA-COMP:10102"/>
        <dbReference type="ChEBI" id="CHEBI:65314"/>
        <dbReference type="ChEBI" id="CHEBI:65315"/>
        <dbReference type="EC" id="5.4.99.25"/>
    </reaction>
</comment>
<keyword evidence="3 5" id="KW-0819">tRNA processing</keyword>
<evidence type="ECO:0000256" key="2">
    <source>
        <dbReference type="ARBA" id="ARBA00005642"/>
    </source>
</evidence>
<feature type="domain" description="tRNA pseudouridylate synthase B C-terminal" evidence="7">
    <location>
        <begin position="175"/>
        <end position="234"/>
    </location>
</feature>
<dbReference type="InterPro" id="IPR002501">
    <property type="entry name" value="PsdUridine_synth_N"/>
</dbReference>
<gene>
    <name evidence="5 8" type="primary">truB</name>
    <name evidence="8" type="ORF">H9724_04555</name>
</gene>
<comment type="similarity">
    <text evidence="2 5">Belongs to the pseudouridine synthase TruB family. Type 1 subfamily.</text>
</comment>
<dbReference type="CDD" id="cd02573">
    <property type="entry name" value="PseudoU_synth_EcTruB"/>
    <property type="match status" value="1"/>
</dbReference>
<dbReference type="SUPFAM" id="SSF55120">
    <property type="entry name" value="Pseudouridine synthase"/>
    <property type="match status" value="1"/>
</dbReference>
<dbReference type="Proteomes" id="UP000824105">
    <property type="component" value="Unassembled WGS sequence"/>
</dbReference>
<dbReference type="EMBL" id="DXBF01000040">
    <property type="protein sequence ID" value="HIZ62025.1"/>
    <property type="molecule type" value="Genomic_DNA"/>
</dbReference>
<organism evidence="8 9">
    <name type="scientific">Candidatus Gemmiger avistercoris</name>
    <dbReference type="NCBI Taxonomy" id="2838606"/>
    <lineage>
        <taxon>Bacteria</taxon>
        <taxon>Bacillati</taxon>
        <taxon>Bacillota</taxon>
        <taxon>Clostridia</taxon>
        <taxon>Eubacteriales</taxon>
        <taxon>Gemmiger</taxon>
    </lineage>
</organism>
<reference evidence="8" key="1">
    <citation type="journal article" date="2021" name="PeerJ">
        <title>Extensive microbial diversity within the chicken gut microbiome revealed by metagenomics and culture.</title>
        <authorList>
            <person name="Gilroy R."/>
            <person name="Ravi A."/>
            <person name="Getino M."/>
            <person name="Pursley I."/>
            <person name="Horton D.L."/>
            <person name="Alikhan N.F."/>
            <person name="Baker D."/>
            <person name="Gharbi K."/>
            <person name="Hall N."/>
            <person name="Watson M."/>
            <person name="Adriaenssens E.M."/>
            <person name="Foster-Nyarko E."/>
            <person name="Jarju S."/>
            <person name="Secka A."/>
            <person name="Antonio M."/>
            <person name="Oren A."/>
            <person name="Chaudhuri R.R."/>
            <person name="La Ragione R."/>
            <person name="Hildebrand F."/>
            <person name="Pallen M.J."/>
        </authorList>
    </citation>
    <scope>NUCLEOTIDE SEQUENCE</scope>
    <source>
        <strain evidence="8">CHK188-11489</strain>
    </source>
</reference>
<feature type="active site" description="Nucleophile" evidence="5">
    <location>
        <position position="41"/>
    </location>
</feature>
<evidence type="ECO:0000259" key="6">
    <source>
        <dbReference type="Pfam" id="PF01509"/>
    </source>
</evidence>
<evidence type="ECO:0000256" key="4">
    <source>
        <dbReference type="ARBA" id="ARBA00023235"/>
    </source>
</evidence>
<comment type="caution">
    <text evidence="8">The sequence shown here is derived from an EMBL/GenBank/DDBJ whole genome shotgun (WGS) entry which is preliminary data.</text>
</comment>
<evidence type="ECO:0000256" key="5">
    <source>
        <dbReference type="HAMAP-Rule" id="MF_01080"/>
    </source>
</evidence>
<dbReference type="GO" id="GO:0160148">
    <property type="term" value="F:tRNA pseudouridine(55) synthase activity"/>
    <property type="evidence" value="ECO:0007669"/>
    <property type="project" value="UniProtKB-EC"/>
</dbReference>
<name>A0A9D2FJX2_9FIRM</name>
<dbReference type="PANTHER" id="PTHR13767:SF2">
    <property type="entry name" value="PSEUDOURIDYLATE SYNTHASE TRUB1"/>
    <property type="match status" value="1"/>
</dbReference>
<dbReference type="EC" id="5.4.99.25" evidence="5"/>
<dbReference type="Pfam" id="PF01509">
    <property type="entry name" value="TruB_N"/>
    <property type="match status" value="1"/>
</dbReference>
<accession>A0A9D2FJX2</accession>
<dbReference type="GO" id="GO:0003723">
    <property type="term" value="F:RNA binding"/>
    <property type="evidence" value="ECO:0007669"/>
    <property type="project" value="InterPro"/>
</dbReference>
<reference evidence="8" key="2">
    <citation type="submission" date="2021-04" db="EMBL/GenBank/DDBJ databases">
        <authorList>
            <person name="Gilroy R."/>
        </authorList>
    </citation>
    <scope>NUCLEOTIDE SEQUENCE</scope>
    <source>
        <strain evidence="8">CHK188-11489</strain>
    </source>
</reference>
<dbReference type="AlphaFoldDB" id="A0A9D2FJX2"/>
<dbReference type="GO" id="GO:0031119">
    <property type="term" value="P:tRNA pseudouridine synthesis"/>
    <property type="evidence" value="ECO:0007669"/>
    <property type="project" value="UniProtKB-UniRule"/>
</dbReference>
<dbReference type="GO" id="GO:1990481">
    <property type="term" value="P:mRNA pseudouridine synthesis"/>
    <property type="evidence" value="ECO:0007669"/>
    <property type="project" value="TreeGrafter"/>
</dbReference>
<dbReference type="InterPro" id="IPR020103">
    <property type="entry name" value="PsdUridine_synth_cat_dom_sf"/>
</dbReference>
<feature type="domain" description="Pseudouridine synthase II N-terminal" evidence="6">
    <location>
        <begin position="27"/>
        <end position="174"/>
    </location>
</feature>
<dbReference type="NCBIfam" id="TIGR00431">
    <property type="entry name" value="TruB"/>
    <property type="match status" value="1"/>
</dbReference>
<proteinExistence type="inferred from homology"/>